<dbReference type="Proteomes" id="UP001597344">
    <property type="component" value="Unassembled WGS sequence"/>
</dbReference>
<accession>A0ABW5ATW1</accession>
<gene>
    <name evidence="1" type="ORF">ACFSJT_06485</name>
</gene>
<reference evidence="2" key="1">
    <citation type="journal article" date="2019" name="Int. J. Syst. Evol. Microbiol.">
        <title>The Global Catalogue of Microorganisms (GCM) 10K type strain sequencing project: providing services to taxonomists for standard genome sequencing and annotation.</title>
        <authorList>
            <consortium name="The Broad Institute Genomics Platform"/>
            <consortium name="The Broad Institute Genome Sequencing Center for Infectious Disease"/>
            <person name="Wu L."/>
            <person name="Ma J."/>
        </authorList>
    </citation>
    <scope>NUCLEOTIDE SEQUENCE [LARGE SCALE GENOMIC DNA]</scope>
    <source>
        <strain evidence="2">DT92</strain>
    </source>
</reference>
<protein>
    <submittedName>
        <fullName evidence="1">Uncharacterized protein</fullName>
    </submittedName>
</protein>
<evidence type="ECO:0000313" key="1">
    <source>
        <dbReference type="EMBL" id="MFD2186433.1"/>
    </source>
</evidence>
<proteinExistence type="predicted"/>
<name>A0ABW5ATW1_9FLAO</name>
<sequence length="110" mass="13722">MELFLFLGFIPKMNYKREHVIIDRTFEELMIERCYIIDQYLIVRDRGQCYAELRYGKYTYRNHEGEFTMQKSLLELKRIFIGLINKYHSFEHEGYKYTYHRGAWERFKIK</sequence>
<organism evidence="1 2">
    <name type="scientific">Aquimarina celericrescens</name>
    <dbReference type="NCBI Taxonomy" id="1964542"/>
    <lineage>
        <taxon>Bacteria</taxon>
        <taxon>Pseudomonadati</taxon>
        <taxon>Bacteroidota</taxon>
        <taxon>Flavobacteriia</taxon>
        <taxon>Flavobacteriales</taxon>
        <taxon>Flavobacteriaceae</taxon>
        <taxon>Aquimarina</taxon>
    </lineage>
</organism>
<dbReference type="EMBL" id="JBHUHY010000003">
    <property type="protein sequence ID" value="MFD2186433.1"/>
    <property type="molecule type" value="Genomic_DNA"/>
</dbReference>
<evidence type="ECO:0000313" key="2">
    <source>
        <dbReference type="Proteomes" id="UP001597344"/>
    </source>
</evidence>
<comment type="caution">
    <text evidence="1">The sequence shown here is derived from an EMBL/GenBank/DDBJ whole genome shotgun (WGS) entry which is preliminary data.</text>
</comment>
<keyword evidence="2" id="KW-1185">Reference proteome</keyword>